<protein>
    <submittedName>
        <fullName evidence="1">Uncharacterized protein</fullName>
    </submittedName>
</protein>
<dbReference type="RefSeq" id="WP_076382540.1">
    <property type="nucleotide sequence ID" value="NZ_AP017422.1"/>
</dbReference>
<evidence type="ECO:0000313" key="1">
    <source>
        <dbReference type="EMBL" id="SIT34043.1"/>
    </source>
</evidence>
<dbReference type="Proteomes" id="UP000186917">
    <property type="component" value="Unassembled WGS sequence"/>
</dbReference>
<keyword evidence="2" id="KW-1185">Reference proteome</keyword>
<sequence length="88" mass="10671">MSEENKDQLLKDIHLEVLHFFLNNPFEKTRKEFWEWMTAYIYFRGELIGGKEAGESLFFYEQLIDMIDSLEEFLNKIKQLDDMNELTI</sequence>
<reference evidence="2" key="1">
    <citation type="submission" date="2017-01" db="EMBL/GenBank/DDBJ databases">
        <authorList>
            <person name="Varghese N."/>
            <person name="Submissions S."/>
        </authorList>
    </citation>
    <scope>NUCLEOTIDE SEQUENCE [LARGE SCALE GENOMIC DNA]</scope>
    <source>
        <strain evidence="2">DSM 21054</strain>
    </source>
</reference>
<proteinExistence type="predicted"/>
<name>A0A1N7RFZ2_9BACT</name>
<dbReference type="OrthoDB" id="685543at2"/>
<dbReference type="AlphaFoldDB" id="A0A1N7RFZ2"/>
<gene>
    <name evidence="1" type="ORF">SAMN05421788_11493</name>
</gene>
<evidence type="ECO:0000313" key="2">
    <source>
        <dbReference type="Proteomes" id="UP000186917"/>
    </source>
</evidence>
<organism evidence="1 2">
    <name type="scientific">Filimonas lacunae</name>
    <dbReference type="NCBI Taxonomy" id="477680"/>
    <lineage>
        <taxon>Bacteria</taxon>
        <taxon>Pseudomonadati</taxon>
        <taxon>Bacteroidota</taxon>
        <taxon>Chitinophagia</taxon>
        <taxon>Chitinophagales</taxon>
        <taxon>Chitinophagaceae</taxon>
        <taxon>Filimonas</taxon>
    </lineage>
</organism>
<dbReference type="STRING" id="477680.SAMN05421788_11493"/>
<accession>A0A1N7RFZ2</accession>
<dbReference type="EMBL" id="FTOR01000014">
    <property type="protein sequence ID" value="SIT34043.1"/>
    <property type="molecule type" value="Genomic_DNA"/>
</dbReference>